<dbReference type="OrthoDB" id="2386367at2759"/>
<evidence type="ECO:0000259" key="2">
    <source>
        <dbReference type="Pfam" id="PF26633"/>
    </source>
</evidence>
<dbReference type="PANTHER" id="PTHR32046">
    <property type="entry name" value="G DOMAIN-CONTAINING PROTEIN"/>
    <property type="match status" value="1"/>
</dbReference>
<organism evidence="3">
    <name type="scientific">Oppiella nova</name>
    <dbReference type="NCBI Taxonomy" id="334625"/>
    <lineage>
        <taxon>Eukaryota</taxon>
        <taxon>Metazoa</taxon>
        <taxon>Ecdysozoa</taxon>
        <taxon>Arthropoda</taxon>
        <taxon>Chelicerata</taxon>
        <taxon>Arachnida</taxon>
        <taxon>Acari</taxon>
        <taxon>Acariformes</taxon>
        <taxon>Sarcoptiformes</taxon>
        <taxon>Oribatida</taxon>
        <taxon>Brachypylina</taxon>
        <taxon>Oppioidea</taxon>
        <taxon>Oppiidae</taxon>
        <taxon>Oppiella</taxon>
    </lineage>
</organism>
<proteinExistence type="predicted"/>
<dbReference type="PANTHER" id="PTHR32046:SF11">
    <property type="entry name" value="IMMUNE-ASSOCIATED NUCLEOTIDE-BINDING PROTEIN 10-LIKE"/>
    <property type="match status" value="1"/>
</dbReference>
<dbReference type="InterPro" id="IPR058519">
    <property type="entry name" value="DUF8206"/>
</dbReference>
<dbReference type="EMBL" id="OC916645">
    <property type="protein sequence ID" value="CAD7644840.1"/>
    <property type="molecule type" value="Genomic_DNA"/>
</dbReference>
<keyword evidence="4" id="KW-1185">Reference proteome</keyword>
<feature type="domain" description="DUF8206" evidence="2">
    <location>
        <begin position="153"/>
        <end position="232"/>
    </location>
</feature>
<protein>
    <recommendedName>
        <fullName evidence="2">DUF8206 domain-containing protein</fullName>
    </recommendedName>
</protein>
<sequence>MTIHRPGDTLPTLTELLNENKDVNIELSRHTIYCMDNESFRFLCAIHNGIKFEQDDKHNFSVSWDKSVAETNRLFEHIDGLKPHKTRDSLSLNDARKVILNLTKPLADISKNVQTNIAIINDKMIEITSSKEAQKGLLDKLYVPINDLMPVGLNYPRTVCTSSTCVKYHKIPETNASKIDYITHCHKHCGLTGVKPETYPNPELQHCAAMDANYNCEVCRCSWDKHMHITYENKLVPKNVINQTTRDLINSKKSDEEKVKVFIEELDNKVKALKQEEEQIRSVAVQFGIFLKMNAICPYNDSLKDYLMVLIGLEKDKVNAGGNDKTLNSLKAMLDKYTQEVKVLERSVLEQSILEQSMASGEHVSVLCPDDINKLVQSLYKLKENGKQIQDNMNLCSASKARMQSTYTETYYNARQYKRSGITTPGYRSGGYNESDKSVKQARSIFKPWKW</sequence>
<accession>A0A7R9LNB0</accession>
<dbReference type="EMBL" id="CAJPVJ010001820">
    <property type="protein sequence ID" value="CAG2165348.1"/>
    <property type="molecule type" value="Genomic_DNA"/>
</dbReference>
<name>A0A7R9LNB0_9ACAR</name>
<reference evidence="3" key="1">
    <citation type="submission" date="2020-11" db="EMBL/GenBank/DDBJ databases">
        <authorList>
            <person name="Tran Van P."/>
        </authorList>
    </citation>
    <scope>NUCLEOTIDE SEQUENCE</scope>
</reference>
<keyword evidence="1" id="KW-0175">Coiled coil</keyword>
<dbReference type="Proteomes" id="UP000728032">
    <property type="component" value="Unassembled WGS sequence"/>
</dbReference>
<feature type="coiled-coil region" evidence="1">
    <location>
        <begin position="256"/>
        <end position="283"/>
    </location>
</feature>
<gene>
    <name evidence="3" type="ORF">ONB1V03_LOCUS4891</name>
</gene>
<dbReference type="AlphaFoldDB" id="A0A7R9LNB0"/>
<evidence type="ECO:0000313" key="3">
    <source>
        <dbReference type="EMBL" id="CAD7644840.1"/>
    </source>
</evidence>
<evidence type="ECO:0000313" key="4">
    <source>
        <dbReference type="Proteomes" id="UP000728032"/>
    </source>
</evidence>
<dbReference type="Pfam" id="PF26633">
    <property type="entry name" value="DUF8206"/>
    <property type="match status" value="1"/>
</dbReference>
<evidence type="ECO:0000256" key="1">
    <source>
        <dbReference type="SAM" id="Coils"/>
    </source>
</evidence>